<dbReference type="RefSeq" id="WP_018976609.1">
    <property type="nucleotide sequence ID" value="NZ_BMLN01000007.1"/>
</dbReference>
<reference evidence="3" key="1">
    <citation type="journal article" date="2019" name="Int. J. Syst. Evol. Microbiol.">
        <title>The Global Catalogue of Microorganisms (GCM) 10K type strain sequencing project: providing services to taxonomists for standard genome sequencing and annotation.</title>
        <authorList>
            <consortium name="The Broad Institute Genomics Platform"/>
            <consortium name="The Broad Institute Genome Sequencing Center for Infectious Disease"/>
            <person name="Wu L."/>
            <person name="Ma J."/>
        </authorList>
    </citation>
    <scope>NUCLEOTIDE SEQUENCE [LARGE SCALE GENOMIC DNA]</scope>
    <source>
        <strain evidence="3">CGMCC 1.6964</strain>
    </source>
</reference>
<protein>
    <recommendedName>
        <fullName evidence="4">Copper amine oxidase-like N-terminal domain-containing protein</fullName>
    </recommendedName>
</protein>
<comment type="caution">
    <text evidence="2">The sequence shown here is derived from an EMBL/GenBank/DDBJ whole genome shotgun (WGS) entry which is preliminary data.</text>
</comment>
<gene>
    <name evidence="2" type="ORF">GCM10010969_27530</name>
</gene>
<dbReference type="EMBL" id="BMLN01000007">
    <property type="protein sequence ID" value="GGO03355.1"/>
    <property type="molecule type" value="Genomic_DNA"/>
</dbReference>
<evidence type="ECO:0000313" key="3">
    <source>
        <dbReference type="Proteomes" id="UP000606653"/>
    </source>
</evidence>
<organism evidence="2 3">
    <name type="scientific">Saccharibacillus kuerlensis</name>
    <dbReference type="NCBI Taxonomy" id="459527"/>
    <lineage>
        <taxon>Bacteria</taxon>
        <taxon>Bacillati</taxon>
        <taxon>Bacillota</taxon>
        <taxon>Bacilli</taxon>
        <taxon>Bacillales</taxon>
        <taxon>Paenibacillaceae</taxon>
        <taxon>Saccharibacillus</taxon>
    </lineage>
</organism>
<feature type="signal peptide" evidence="1">
    <location>
        <begin position="1"/>
        <end position="28"/>
    </location>
</feature>
<evidence type="ECO:0000256" key="1">
    <source>
        <dbReference type="SAM" id="SignalP"/>
    </source>
</evidence>
<feature type="chain" id="PRO_5045039921" description="Copper amine oxidase-like N-terminal domain-containing protein" evidence="1">
    <location>
        <begin position="29"/>
        <end position="185"/>
    </location>
</feature>
<sequence>MKKWLGKKPFILLLALIVFTSMTMPVNAEPKSKSGKAVIQVGKKKTYVNIKVAHGITYVPIKSLAAAVGSNVVYYQDYGMDVYDVYEVRSSKAIATYLGNDYLGYDIFTRKKGYERNPELDKSLYHASWNCEPESDNCWLDEAKDTGPFLSGKTLYVPLRLSAKALEMKLTVGRDSSGKPLYTLK</sequence>
<evidence type="ECO:0008006" key="4">
    <source>
        <dbReference type="Google" id="ProtNLM"/>
    </source>
</evidence>
<name>A0ABQ2L4R9_9BACL</name>
<proteinExistence type="predicted"/>
<keyword evidence="1" id="KW-0732">Signal</keyword>
<keyword evidence="3" id="KW-1185">Reference proteome</keyword>
<dbReference type="Proteomes" id="UP000606653">
    <property type="component" value="Unassembled WGS sequence"/>
</dbReference>
<accession>A0ABQ2L4R9</accession>
<evidence type="ECO:0000313" key="2">
    <source>
        <dbReference type="EMBL" id="GGO03355.1"/>
    </source>
</evidence>